<keyword evidence="2" id="KW-0805">Transcription regulation</keyword>
<dbReference type="Pfam" id="PF03466">
    <property type="entry name" value="LysR_substrate"/>
    <property type="match status" value="1"/>
</dbReference>
<keyword evidence="3" id="KW-0238">DNA-binding</keyword>
<dbReference type="RefSeq" id="WP_066591113.1">
    <property type="nucleotide sequence ID" value="NZ_CAMQZD010000026.1"/>
</dbReference>
<dbReference type="PROSITE" id="PS50931">
    <property type="entry name" value="HTH_LYSR"/>
    <property type="match status" value="1"/>
</dbReference>
<gene>
    <name evidence="6" type="ORF">ADH67_01860</name>
</gene>
<dbReference type="Gene3D" id="1.10.10.10">
    <property type="entry name" value="Winged helix-like DNA-binding domain superfamily/Winged helix DNA-binding domain"/>
    <property type="match status" value="1"/>
</dbReference>
<accession>A0A227KRD5</accession>
<evidence type="ECO:0000313" key="7">
    <source>
        <dbReference type="Proteomes" id="UP000214610"/>
    </source>
</evidence>
<dbReference type="SUPFAM" id="SSF46785">
    <property type="entry name" value="Winged helix' DNA-binding domain"/>
    <property type="match status" value="1"/>
</dbReference>
<evidence type="ECO:0000256" key="4">
    <source>
        <dbReference type="ARBA" id="ARBA00023163"/>
    </source>
</evidence>
<organism evidence="6 7">
    <name type="scientific">Turicimonas muris</name>
    <dbReference type="NCBI Taxonomy" id="1796652"/>
    <lineage>
        <taxon>Bacteria</taxon>
        <taxon>Pseudomonadati</taxon>
        <taxon>Pseudomonadota</taxon>
        <taxon>Betaproteobacteria</taxon>
        <taxon>Burkholderiales</taxon>
        <taxon>Sutterellaceae</taxon>
        <taxon>Turicimonas</taxon>
    </lineage>
</organism>
<dbReference type="Pfam" id="PF00126">
    <property type="entry name" value="HTH_1"/>
    <property type="match status" value="1"/>
</dbReference>
<evidence type="ECO:0000256" key="1">
    <source>
        <dbReference type="ARBA" id="ARBA00009437"/>
    </source>
</evidence>
<dbReference type="InterPro" id="IPR036390">
    <property type="entry name" value="WH_DNA-bd_sf"/>
</dbReference>
<dbReference type="PANTHER" id="PTHR30419">
    <property type="entry name" value="HTH-TYPE TRANSCRIPTIONAL REGULATOR YBHD"/>
    <property type="match status" value="1"/>
</dbReference>
<dbReference type="GO" id="GO:0005829">
    <property type="term" value="C:cytosol"/>
    <property type="evidence" value="ECO:0007669"/>
    <property type="project" value="TreeGrafter"/>
</dbReference>
<sequence>MLEDAVYTHEWLLFISLCETGSMKESAELFSLSTSAASRALKRLEDTLEVTLFDRCSKPMTPTPDGKILYSRVKTAMKSTREALENVREKNSLHSELKIGFLESMSLSIVPQFLSNFKTRVGTITCLTGSSDRLIERLKKHDVDIIVSSDPALKNTDWKRILMIREPSVALFPKGIYLGEGRKNLSWNQLSLCNLPFINSYGKSGRGKLVNNFLITYGIQLVGRIKVDNLAIKLSMVANNSGWTITSPLSLLNYPAFTKDIDAIPLPAPGMERRIYLIANELFPQDLFEDIAKEVCKLYSASVLPSLKTLCHQNIGEFHIRQATF</sequence>
<evidence type="ECO:0000313" key="6">
    <source>
        <dbReference type="EMBL" id="OXE51066.1"/>
    </source>
</evidence>
<keyword evidence="7" id="KW-1185">Reference proteome</keyword>
<dbReference type="AlphaFoldDB" id="A0A227KRD5"/>
<dbReference type="CDD" id="cd05466">
    <property type="entry name" value="PBP2_LTTR_substrate"/>
    <property type="match status" value="1"/>
</dbReference>
<dbReference type="Gene3D" id="3.40.190.290">
    <property type="match status" value="1"/>
</dbReference>
<evidence type="ECO:0000256" key="3">
    <source>
        <dbReference type="ARBA" id="ARBA00023125"/>
    </source>
</evidence>
<evidence type="ECO:0000259" key="5">
    <source>
        <dbReference type="PROSITE" id="PS50931"/>
    </source>
</evidence>
<keyword evidence="4" id="KW-0804">Transcription</keyword>
<dbReference type="GO" id="GO:0003677">
    <property type="term" value="F:DNA binding"/>
    <property type="evidence" value="ECO:0007669"/>
    <property type="project" value="UniProtKB-KW"/>
</dbReference>
<comment type="similarity">
    <text evidence="1">Belongs to the LysR transcriptional regulatory family.</text>
</comment>
<dbReference type="InterPro" id="IPR036388">
    <property type="entry name" value="WH-like_DNA-bd_sf"/>
</dbReference>
<dbReference type="Proteomes" id="UP000214610">
    <property type="component" value="Unassembled WGS sequence"/>
</dbReference>
<dbReference type="GO" id="GO:0003700">
    <property type="term" value="F:DNA-binding transcription factor activity"/>
    <property type="evidence" value="ECO:0007669"/>
    <property type="project" value="InterPro"/>
</dbReference>
<comment type="caution">
    <text evidence="6">The sequence shown here is derived from an EMBL/GenBank/DDBJ whole genome shotgun (WGS) entry which is preliminary data.</text>
</comment>
<dbReference type="SUPFAM" id="SSF53850">
    <property type="entry name" value="Periplasmic binding protein-like II"/>
    <property type="match status" value="1"/>
</dbReference>
<dbReference type="InterPro" id="IPR000847">
    <property type="entry name" value="LysR_HTH_N"/>
</dbReference>
<dbReference type="InterPro" id="IPR050950">
    <property type="entry name" value="HTH-type_LysR_regulators"/>
</dbReference>
<proteinExistence type="inferred from homology"/>
<evidence type="ECO:0000256" key="2">
    <source>
        <dbReference type="ARBA" id="ARBA00023015"/>
    </source>
</evidence>
<reference evidence="7" key="1">
    <citation type="submission" date="2017-05" db="EMBL/GenBank/DDBJ databases">
        <title>Improved OligoMM genomes.</title>
        <authorList>
            <person name="Garzetti D."/>
        </authorList>
    </citation>
    <scope>NUCLEOTIDE SEQUENCE [LARGE SCALE GENOMIC DNA]</scope>
    <source>
        <strain evidence="7">YL45</strain>
    </source>
</reference>
<dbReference type="PANTHER" id="PTHR30419:SF8">
    <property type="entry name" value="NITROGEN ASSIMILATION TRANSCRIPTIONAL ACTIVATOR-RELATED"/>
    <property type="match status" value="1"/>
</dbReference>
<dbReference type="EMBL" id="NHMP01000001">
    <property type="protein sequence ID" value="OXE51066.1"/>
    <property type="molecule type" value="Genomic_DNA"/>
</dbReference>
<feature type="domain" description="HTH lysR-type" evidence="5">
    <location>
        <begin position="14"/>
        <end position="63"/>
    </location>
</feature>
<protein>
    <submittedName>
        <fullName evidence="6">LysR family transcriptional regulator</fullName>
    </submittedName>
</protein>
<dbReference type="InterPro" id="IPR005119">
    <property type="entry name" value="LysR_subst-bd"/>
</dbReference>
<name>A0A227KRD5_9BURK</name>